<sequence length="481" mass="55203">MNTVSIIFGFLCLIAIILFISTRLTLAKTKAVLNEKSAKEDDLLKEVTEKNMQLADLREKERGLALAMEKLNAEHGITFRHKEELETKNDELGATLAEVQERCVVLSERNENLGKLIEDYKQRLTEIDERQQLRFKELASTILEEKSKALKSSSEEAMRPLREDLTQFKEKVENVYNNEARERHSLGKQIEMLVEQSRRLGEGADSLTRALKGDSKVQGDWGEMILESILERSGLVEGEEYEVQQTLRSSNGQTLLNEESRSRMRPDVIVRYPGNRAVIIDSKVSLTAYSRYMEAETEEEREAFATEHVRSVQRHINELAGKNYQDYCHETLDFVMLFIPIEAAYYLAHRQHNDIWSEAYEKRVLLISPSNLITALKLTRDLWAREKQQRNVQQIVAEAGALYDKFCTYIETFDKAEDSLQKAAAQMETARKQLTDGRGNLITRFNKLRKMGLNTKKKLPDTTEGEDEEEDPEAALTTGGQ</sequence>
<feature type="coiled-coil region" evidence="5">
    <location>
        <begin position="40"/>
        <end position="130"/>
    </location>
</feature>
<evidence type="ECO:0000256" key="2">
    <source>
        <dbReference type="ARBA" id="ARBA00009840"/>
    </source>
</evidence>
<evidence type="ECO:0000256" key="1">
    <source>
        <dbReference type="ARBA" id="ARBA00003416"/>
    </source>
</evidence>
<evidence type="ECO:0000256" key="5">
    <source>
        <dbReference type="SAM" id="Coils"/>
    </source>
</evidence>
<evidence type="ECO:0000313" key="7">
    <source>
        <dbReference type="EMBL" id="SUB77142.1"/>
    </source>
</evidence>
<organism evidence="7 8">
    <name type="scientific">Porphyromonas macacae</name>
    <dbReference type="NCBI Taxonomy" id="28115"/>
    <lineage>
        <taxon>Bacteria</taxon>
        <taxon>Pseudomonadati</taxon>
        <taxon>Bacteroidota</taxon>
        <taxon>Bacteroidia</taxon>
        <taxon>Bacteroidales</taxon>
        <taxon>Porphyromonadaceae</taxon>
        <taxon>Porphyromonas</taxon>
    </lineage>
</organism>
<comment type="similarity">
    <text evidence="2">Belongs to the RmuC family.</text>
</comment>
<dbReference type="PANTHER" id="PTHR30563">
    <property type="entry name" value="DNA RECOMBINATION PROTEIN RMUC"/>
    <property type="match status" value="1"/>
</dbReference>
<dbReference type="Proteomes" id="UP000254263">
    <property type="component" value="Unassembled WGS sequence"/>
</dbReference>
<evidence type="ECO:0000256" key="3">
    <source>
        <dbReference type="ARBA" id="ARBA00023054"/>
    </source>
</evidence>
<protein>
    <submittedName>
        <fullName evidence="7">DNA recombination protein rmuC</fullName>
    </submittedName>
</protein>
<gene>
    <name evidence="7" type="primary">rmuC</name>
    <name evidence="7" type="ORF">NCTC13100_00257</name>
</gene>
<name>A0A379DG70_9PORP</name>
<dbReference type="PANTHER" id="PTHR30563:SF0">
    <property type="entry name" value="DNA RECOMBINATION PROTEIN RMUC"/>
    <property type="match status" value="1"/>
</dbReference>
<dbReference type="EMBL" id="UGTI01000001">
    <property type="protein sequence ID" value="SUB77142.1"/>
    <property type="molecule type" value="Genomic_DNA"/>
</dbReference>
<dbReference type="GO" id="GO:0006310">
    <property type="term" value="P:DNA recombination"/>
    <property type="evidence" value="ECO:0007669"/>
    <property type="project" value="UniProtKB-KW"/>
</dbReference>
<feature type="compositionally biased region" description="Acidic residues" evidence="6">
    <location>
        <begin position="463"/>
        <end position="473"/>
    </location>
</feature>
<dbReference type="AlphaFoldDB" id="A0A379DG70"/>
<dbReference type="InterPro" id="IPR003798">
    <property type="entry name" value="DNA_recombination_RmuC"/>
</dbReference>
<dbReference type="Pfam" id="PF02646">
    <property type="entry name" value="RmuC"/>
    <property type="match status" value="1"/>
</dbReference>
<proteinExistence type="inferred from homology"/>
<comment type="function">
    <text evidence="1">Involved in DNA recombination.</text>
</comment>
<dbReference type="RefSeq" id="WP_018359592.1">
    <property type="nucleotide sequence ID" value="NZ_UGTI01000001.1"/>
</dbReference>
<evidence type="ECO:0000313" key="8">
    <source>
        <dbReference type="Proteomes" id="UP000254263"/>
    </source>
</evidence>
<keyword evidence="3 5" id="KW-0175">Coiled coil</keyword>
<keyword evidence="4" id="KW-0233">DNA recombination</keyword>
<evidence type="ECO:0000256" key="6">
    <source>
        <dbReference type="SAM" id="MobiDB-lite"/>
    </source>
</evidence>
<evidence type="ECO:0000256" key="4">
    <source>
        <dbReference type="ARBA" id="ARBA00023172"/>
    </source>
</evidence>
<reference evidence="7 8" key="1">
    <citation type="submission" date="2018-06" db="EMBL/GenBank/DDBJ databases">
        <authorList>
            <consortium name="Pathogen Informatics"/>
            <person name="Doyle S."/>
        </authorList>
    </citation>
    <scope>NUCLEOTIDE SEQUENCE [LARGE SCALE GENOMIC DNA]</scope>
    <source>
        <strain evidence="7 8">NCTC13100</strain>
    </source>
</reference>
<feature type="region of interest" description="Disordered" evidence="6">
    <location>
        <begin position="453"/>
        <end position="481"/>
    </location>
</feature>
<accession>A0A379DG70</accession>